<dbReference type="PANTHER" id="PTHR18895">
    <property type="entry name" value="HEMK METHYLTRANSFERASE"/>
    <property type="match status" value="1"/>
</dbReference>
<dbReference type="PANTHER" id="PTHR18895:SF74">
    <property type="entry name" value="MTRF1L RELEASE FACTOR GLUTAMINE METHYLTRANSFERASE"/>
    <property type="match status" value="1"/>
</dbReference>
<organism evidence="7 8">
    <name type="scientific">Lachancea dasiensis</name>
    <dbReference type="NCBI Taxonomy" id="1072105"/>
    <lineage>
        <taxon>Eukaryota</taxon>
        <taxon>Fungi</taxon>
        <taxon>Dikarya</taxon>
        <taxon>Ascomycota</taxon>
        <taxon>Saccharomycotina</taxon>
        <taxon>Saccharomycetes</taxon>
        <taxon>Saccharomycetales</taxon>
        <taxon>Saccharomycetaceae</taxon>
        <taxon>Lachancea</taxon>
    </lineage>
</organism>
<evidence type="ECO:0000313" key="8">
    <source>
        <dbReference type="Proteomes" id="UP000190274"/>
    </source>
</evidence>
<dbReference type="GO" id="GO:0102559">
    <property type="term" value="F:peptide chain release factor N(5)-glutamine methyltransferase activity"/>
    <property type="evidence" value="ECO:0007669"/>
    <property type="project" value="UniProtKB-EC"/>
</dbReference>
<dbReference type="Gene3D" id="3.40.50.150">
    <property type="entry name" value="Vaccinia Virus protein VP39"/>
    <property type="match status" value="1"/>
</dbReference>
<dbReference type="EC" id="2.1.1.297" evidence="1"/>
<dbReference type="InterPro" id="IPR050320">
    <property type="entry name" value="N5-glutamine_MTase"/>
</dbReference>
<comment type="catalytic activity">
    <reaction evidence="5">
        <text>L-glutaminyl-[peptide chain release factor] + S-adenosyl-L-methionine = N(5)-methyl-L-glutaminyl-[peptide chain release factor] + S-adenosyl-L-homocysteine + H(+)</text>
        <dbReference type="Rhea" id="RHEA:42896"/>
        <dbReference type="Rhea" id="RHEA-COMP:10271"/>
        <dbReference type="Rhea" id="RHEA-COMP:10272"/>
        <dbReference type="ChEBI" id="CHEBI:15378"/>
        <dbReference type="ChEBI" id="CHEBI:30011"/>
        <dbReference type="ChEBI" id="CHEBI:57856"/>
        <dbReference type="ChEBI" id="CHEBI:59789"/>
        <dbReference type="ChEBI" id="CHEBI:61891"/>
        <dbReference type="EC" id="2.1.1.297"/>
    </reaction>
</comment>
<reference evidence="8" key="1">
    <citation type="submission" date="2016-03" db="EMBL/GenBank/DDBJ databases">
        <authorList>
            <person name="Devillers H."/>
        </authorList>
    </citation>
    <scope>NUCLEOTIDE SEQUENCE [LARGE SCALE GENOMIC DNA]</scope>
</reference>
<evidence type="ECO:0000256" key="2">
    <source>
        <dbReference type="ARBA" id="ARBA00022603"/>
    </source>
</evidence>
<dbReference type="EMBL" id="LT598455">
    <property type="protein sequence ID" value="SCU88417.1"/>
    <property type="molecule type" value="Genomic_DNA"/>
</dbReference>
<dbReference type="GO" id="GO:0032259">
    <property type="term" value="P:methylation"/>
    <property type="evidence" value="ECO:0007669"/>
    <property type="project" value="UniProtKB-KW"/>
</dbReference>
<dbReference type="STRING" id="1266660.A0A1G4JDY9"/>
<dbReference type="InterPro" id="IPR029063">
    <property type="entry name" value="SAM-dependent_MTases_sf"/>
</dbReference>
<name>A0A1G4JDY9_9SACH</name>
<keyword evidence="4" id="KW-0949">S-adenosyl-L-methionine</keyword>
<keyword evidence="2" id="KW-0489">Methyltransferase</keyword>
<dbReference type="CDD" id="cd02440">
    <property type="entry name" value="AdoMet_MTases"/>
    <property type="match status" value="1"/>
</dbReference>
<sequence length="293" mass="33504">MPRIRPSTIWEAHRLHKALPLLLPECRAIPIALQELQWIRNELGDKKYKIWKSCRLRYHRYPLQYILGTQPFGPLEIDCRPGVLIPRWETEEWALDLAHRLPPDKNLQVLDLCTGTGCIPLLIKRLRPQFAVGAIECSPVAVKLASQNAEKLGIHIDICTEDVLKCPPLPHKVDFITCNPPYISRSSFVGDTAKSVQLFEPKLALIGSLEFYENLCDFWIHQIEAFAYEVGTLSQCRYVESRIAADPALREQWRVGTKKDSNNKERVVYGYKTISAKGIDWHTLFRGFGGPTC</sequence>
<evidence type="ECO:0000256" key="4">
    <source>
        <dbReference type="ARBA" id="ARBA00022691"/>
    </source>
</evidence>
<dbReference type="OrthoDB" id="269872at2759"/>
<dbReference type="Proteomes" id="UP000190274">
    <property type="component" value="Chromosome E"/>
</dbReference>
<protein>
    <recommendedName>
        <fullName evidence="1">peptide chain release factor N(5)-glutamine methyltransferase</fullName>
        <ecNumber evidence="1">2.1.1.297</ecNumber>
    </recommendedName>
</protein>
<gene>
    <name evidence="7" type="ORF">LADA_0E10022G</name>
</gene>
<keyword evidence="8" id="KW-1185">Reference proteome</keyword>
<dbReference type="GO" id="GO:0005739">
    <property type="term" value="C:mitochondrion"/>
    <property type="evidence" value="ECO:0007669"/>
    <property type="project" value="TreeGrafter"/>
</dbReference>
<dbReference type="InterPro" id="IPR007848">
    <property type="entry name" value="Small_mtfrase_dom"/>
</dbReference>
<proteinExistence type="predicted"/>
<keyword evidence="3" id="KW-0808">Transferase</keyword>
<evidence type="ECO:0000256" key="3">
    <source>
        <dbReference type="ARBA" id="ARBA00022679"/>
    </source>
</evidence>
<feature type="domain" description="Methyltransferase small" evidence="6">
    <location>
        <begin position="97"/>
        <end position="186"/>
    </location>
</feature>
<dbReference type="AlphaFoldDB" id="A0A1G4JDY9"/>
<dbReference type="NCBIfam" id="TIGR00536">
    <property type="entry name" value="hemK_fam"/>
    <property type="match status" value="1"/>
</dbReference>
<evidence type="ECO:0000256" key="5">
    <source>
        <dbReference type="ARBA" id="ARBA00048391"/>
    </source>
</evidence>
<dbReference type="Pfam" id="PF05175">
    <property type="entry name" value="MTS"/>
    <property type="match status" value="1"/>
</dbReference>
<dbReference type="SUPFAM" id="SSF53335">
    <property type="entry name" value="S-adenosyl-L-methionine-dependent methyltransferases"/>
    <property type="match status" value="1"/>
</dbReference>
<evidence type="ECO:0000259" key="6">
    <source>
        <dbReference type="Pfam" id="PF05175"/>
    </source>
</evidence>
<accession>A0A1G4JDY9</accession>
<evidence type="ECO:0000313" key="7">
    <source>
        <dbReference type="EMBL" id="SCU88417.1"/>
    </source>
</evidence>
<dbReference type="InterPro" id="IPR004556">
    <property type="entry name" value="HemK-like"/>
</dbReference>
<dbReference type="GO" id="GO:0006451">
    <property type="term" value="P:translational readthrough"/>
    <property type="evidence" value="ECO:0007669"/>
    <property type="project" value="EnsemblFungi"/>
</dbReference>
<evidence type="ECO:0000256" key="1">
    <source>
        <dbReference type="ARBA" id="ARBA00012771"/>
    </source>
</evidence>